<feature type="compositionally biased region" description="Low complexity" evidence="1">
    <location>
        <begin position="813"/>
        <end position="830"/>
    </location>
</feature>
<dbReference type="Gene3D" id="2.60.40.10">
    <property type="entry name" value="Immunoglobulins"/>
    <property type="match status" value="3"/>
</dbReference>
<keyword evidence="2" id="KW-0812">Transmembrane</keyword>
<dbReference type="InterPro" id="IPR013783">
    <property type="entry name" value="Ig-like_fold"/>
</dbReference>
<feature type="compositionally biased region" description="Low complexity" evidence="1">
    <location>
        <begin position="837"/>
        <end position="864"/>
    </location>
</feature>
<evidence type="ECO:0000256" key="1">
    <source>
        <dbReference type="SAM" id="MobiDB-lite"/>
    </source>
</evidence>
<dbReference type="RefSeq" id="WP_190211009.1">
    <property type="nucleotide sequence ID" value="NZ_BNBO01000011.1"/>
</dbReference>
<dbReference type="GO" id="GO:0005975">
    <property type="term" value="P:carbohydrate metabolic process"/>
    <property type="evidence" value="ECO:0007669"/>
    <property type="project" value="UniProtKB-ARBA"/>
</dbReference>
<keyword evidence="2" id="KW-1133">Transmembrane helix</keyword>
<dbReference type="AlphaFoldDB" id="A0A919FMQ6"/>
<feature type="domain" description="Bacterial Ig-like" evidence="3">
    <location>
        <begin position="652"/>
        <end position="731"/>
    </location>
</feature>
<dbReference type="Pfam" id="PF19077">
    <property type="entry name" value="Big_13"/>
    <property type="match status" value="2"/>
</dbReference>
<proteinExistence type="predicted"/>
<keyword evidence="6" id="KW-1185">Reference proteome</keyword>
<feature type="compositionally biased region" description="Pro residues" evidence="1">
    <location>
        <begin position="763"/>
        <end position="780"/>
    </location>
</feature>
<evidence type="ECO:0000259" key="4">
    <source>
        <dbReference type="Pfam" id="PF20009"/>
    </source>
</evidence>
<dbReference type="InterPro" id="IPR044016">
    <property type="entry name" value="Big_13"/>
</dbReference>
<evidence type="ECO:0000313" key="5">
    <source>
        <dbReference type="EMBL" id="GHH68888.1"/>
    </source>
</evidence>
<feature type="compositionally biased region" description="Low complexity" evidence="1">
    <location>
        <begin position="781"/>
        <end position="803"/>
    </location>
</feature>
<feature type="region of interest" description="Disordered" evidence="1">
    <location>
        <begin position="317"/>
        <end position="339"/>
    </location>
</feature>
<name>A0A919FMQ6_9ACTN</name>
<gene>
    <name evidence="5" type="ORF">GCM10018781_26660</name>
</gene>
<feature type="domain" description="GEVED" evidence="4">
    <location>
        <begin position="369"/>
        <end position="440"/>
    </location>
</feature>
<evidence type="ECO:0000259" key="3">
    <source>
        <dbReference type="Pfam" id="PF19077"/>
    </source>
</evidence>
<protein>
    <recommendedName>
        <fullName evidence="7">Bacterial Ig-like domain-containing protein</fullName>
    </recommendedName>
</protein>
<dbReference type="GeneID" id="95353124"/>
<feature type="transmembrane region" description="Helical" evidence="2">
    <location>
        <begin position="28"/>
        <end position="45"/>
    </location>
</feature>
<dbReference type="EMBL" id="BNBO01000011">
    <property type="protein sequence ID" value="GHH68888.1"/>
    <property type="molecule type" value="Genomic_DNA"/>
</dbReference>
<dbReference type="Pfam" id="PF20009">
    <property type="entry name" value="GEVED"/>
    <property type="match status" value="1"/>
</dbReference>
<reference evidence="5" key="1">
    <citation type="journal article" date="2014" name="Int. J. Syst. Evol. Microbiol.">
        <title>Complete genome sequence of Corynebacterium casei LMG S-19264T (=DSM 44701T), isolated from a smear-ripened cheese.</title>
        <authorList>
            <consortium name="US DOE Joint Genome Institute (JGI-PGF)"/>
            <person name="Walter F."/>
            <person name="Albersmeier A."/>
            <person name="Kalinowski J."/>
            <person name="Ruckert C."/>
        </authorList>
    </citation>
    <scope>NUCLEOTIDE SEQUENCE</scope>
    <source>
        <strain evidence="5">JCM 4646</strain>
    </source>
</reference>
<organism evidence="5 6">
    <name type="scientific">Kitasatospora indigofera</name>
    <dbReference type="NCBI Taxonomy" id="67307"/>
    <lineage>
        <taxon>Bacteria</taxon>
        <taxon>Bacillati</taxon>
        <taxon>Actinomycetota</taxon>
        <taxon>Actinomycetes</taxon>
        <taxon>Kitasatosporales</taxon>
        <taxon>Streptomycetaceae</taxon>
        <taxon>Kitasatospora</taxon>
    </lineage>
</organism>
<feature type="compositionally biased region" description="Pro residues" evidence="1">
    <location>
        <begin position="865"/>
        <end position="882"/>
    </location>
</feature>
<accession>A0A919FMQ6</accession>
<reference evidence="5" key="2">
    <citation type="submission" date="2020-09" db="EMBL/GenBank/DDBJ databases">
        <authorList>
            <person name="Sun Q."/>
            <person name="Ohkuma M."/>
        </authorList>
    </citation>
    <scope>NUCLEOTIDE SEQUENCE</scope>
    <source>
        <strain evidence="5">JCM 4646</strain>
    </source>
</reference>
<dbReference type="Proteomes" id="UP000617734">
    <property type="component" value="Unassembled WGS sequence"/>
</dbReference>
<feature type="compositionally biased region" description="Low complexity" evidence="1">
    <location>
        <begin position="883"/>
        <end position="949"/>
    </location>
</feature>
<dbReference type="InterPro" id="IPR045474">
    <property type="entry name" value="GEVED"/>
</dbReference>
<feature type="region of interest" description="Disordered" evidence="1">
    <location>
        <begin position="739"/>
        <end position="1020"/>
    </location>
</feature>
<feature type="domain" description="Bacterial Ig-like" evidence="3">
    <location>
        <begin position="552"/>
        <end position="636"/>
    </location>
</feature>
<evidence type="ECO:0000313" key="6">
    <source>
        <dbReference type="Proteomes" id="UP000617734"/>
    </source>
</evidence>
<evidence type="ECO:0000256" key="2">
    <source>
        <dbReference type="SAM" id="Phobius"/>
    </source>
</evidence>
<comment type="caution">
    <text evidence="5">The sequence shown here is derived from an EMBL/GenBank/DDBJ whole genome shotgun (WGS) entry which is preliminary data.</text>
</comment>
<evidence type="ECO:0008006" key="7">
    <source>
        <dbReference type="Google" id="ProtNLM"/>
    </source>
</evidence>
<feature type="region of interest" description="Disordered" evidence="1">
    <location>
        <begin position="1"/>
        <end position="21"/>
    </location>
</feature>
<feature type="compositionally biased region" description="Low complexity" evidence="1">
    <location>
        <begin position="739"/>
        <end position="762"/>
    </location>
</feature>
<sequence>MSRQYSRPAAGPTFGGCPDEPRKARRRVFGAATAALFATGLLLGWNSPPVLAQQSPDGWSGQGRATLPSGLTVRLDFAAAPGVTVTAEPGRLADRAGGRPAGYADGLAAGAPAEAFGLAPDRLRADGAWSTLGTLQISFSRAVRNPRLHVSGLAALATGRGGSTATAARLTVTGGSPAAPVLTARSSWTGWTVAGNALAPAGPDGGSDASPEAVAEGSLELAGTFSTATLRVEQRSTARAGSSTAPAALRQAYTVTLDETVGTAPAGYTNASHLATDLLLGSAAGLGPARTDRTAAADGAAEGGGPLVELDHGAARRSPFAGLTPPGPQPGRTDRRGTGPVVSYPAEASIGHYYRLSVPVAVGGAPATLAGWIDFDRNGRFDAAERVQAEAPAGATTAGLEWTVPPGASAGETWARLRLAREASQLVAPGGFADSGGVEDQRVRLTVGAARPEIGRPVEGGTVADARPEVRGEGAVVGASVEIREGGSVLCRARVDQGGGWACRPDAALAQGAHALTPVETTTGGVVLTGDPVRFTVKSAPPAVPVLDLPEFTNDPGLLLTGTGDPGSTVSVADQAGATATATVTELCSTLVGPTGGWSCLPVENLPDGTHRLTPSAVDAAGNRATGRASALVVDTVAPAAPVLTTPAAGEVLRTARPRFAGRAEGGSTVMVGTRAAAPAAERVPSCSAVAAVDGGWSCTAARDLAPGEHSLVVSATDRAGNGTTADAVTVRLAAPSASASVTPSATPSAPAPAGVPAATPSPSRPSPSPSPLSPSPSPVTPAASASSPAPGRASTAAAAPSGQFPPSPSPRPSASASASASASSPRPSSSVPPSPVAAAAASSAAAAPVVSPVPSTTEAGTAQSPPPAPPGLLPILVPPAGAPAAPSASAAPAALPAASSAPSGRPSAPSAVPSPLTPPLTSSSPSPVPSVSVAAVSAASSAARGSARPLPPAGPSAVRLPGPGAQDAAAGEGPPGKPPSRPGRWRSPAAAERWPGTGRCRPDGGPPSPEPCCCSPRWG</sequence>
<keyword evidence="2" id="KW-0472">Membrane</keyword>
<dbReference type="NCBIfam" id="NF033510">
    <property type="entry name" value="Ca_tandemer"/>
    <property type="match status" value="2"/>
</dbReference>